<comment type="caution">
    <text evidence="2">The sequence shown here is derived from an EMBL/GenBank/DDBJ whole genome shotgun (WGS) entry which is preliminary data.</text>
</comment>
<evidence type="ECO:0000256" key="1">
    <source>
        <dbReference type="SAM" id="SignalP"/>
    </source>
</evidence>
<protein>
    <recommendedName>
        <fullName evidence="4">Outer membrane protein beta-barrel domain-containing protein</fullName>
    </recommendedName>
</protein>
<reference evidence="3" key="1">
    <citation type="journal article" date="2019" name="Int. J. Syst. Evol. Microbiol.">
        <title>The Global Catalogue of Microorganisms (GCM) 10K type strain sequencing project: providing services to taxonomists for standard genome sequencing and annotation.</title>
        <authorList>
            <consortium name="The Broad Institute Genomics Platform"/>
            <consortium name="The Broad Institute Genome Sequencing Center for Infectious Disease"/>
            <person name="Wu L."/>
            <person name="Ma J."/>
        </authorList>
    </citation>
    <scope>NUCLEOTIDE SEQUENCE [LARGE SCALE GENOMIC DNA]</scope>
    <source>
        <strain evidence="3">CECT 7956</strain>
    </source>
</reference>
<evidence type="ECO:0008006" key="4">
    <source>
        <dbReference type="Google" id="ProtNLM"/>
    </source>
</evidence>
<keyword evidence="1" id="KW-0732">Signal</keyword>
<proteinExistence type="predicted"/>
<gene>
    <name evidence="2" type="ORF">ACFOOI_19280</name>
</gene>
<accession>A0ABV7Z2U2</accession>
<evidence type="ECO:0000313" key="2">
    <source>
        <dbReference type="EMBL" id="MFC3812815.1"/>
    </source>
</evidence>
<dbReference type="EMBL" id="JBHRYQ010000001">
    <property type="protein sequence ID" value="MFC3812815.1"/>
    <property type="molecule type" value="Genomic_DNA"/>
</dbReference>
<keyword evidence="3" id="KW-1185">Reference proteome</keyword>
<evidence type="ECO:0000313" key="3">
    <source>
        <dbReference type="Proteomes" id="UP001595616"/>
    </source>
</evidence>
<sequence length="200" mass="22383">MKIKLLLFALTLSSNLAFAQLDTRINVDDLLSKKVAVNFEMGYDKLSFELGTRFLLGPWAEVSTTDSEGNMQDPTPIPRFGYVGTFRANFYTNPKTTIDGFHVSPTIDIMRQKVKFEDPSINTRIGASVLIGYKYMIGDSQFAIQPELGLGYWVMDRTRLASGGPVTGDEALDDIVGFFKKFRAIRTPFNITLNYRIGGN</sequence>
<name>A0ABV7Z2U2_9BACT</name>
<organism evidence="2 3">
    <name type="scientific">Lacihabitans lacunae</name>
    <dbReference type="NCBI Taxonomy" id="1028214"/>
    <lineage>
        <taxon>Bacteria</taxon>
        <taxon>Pseudomonadati</taxon>
        <taxon>Bacteroidota</taxon>
        <taxon>Cytophagia</taxon>
        <taxon>Cytophagales</taxon>
        <taxon>Leadbetterellaceae</taxon>
        <taxon>Lacihabitans</taxon>
    </lineage>
</organism>
<feature type="signal peptide" evidence="1">
    <location>
        <begin position="1"/>
        <end position="19"/>
    </location>
</feature>
<feature type="chain" id="PRO_5047303166" description="Outer membrane protein beta-barrel domain-containing protein" evidence="1">
    <location>
        <begin position="20"/>
        <end position="200"/>
    </location>
</feature>
<dbReference type="RefSeq" id="WP_379839720.1">
    <property type="nucleotide sequence ID" value="NZ_JBHRYQ010000001.1"/>
</dbReference>
<dbReference type="Proteomes" id="UP001595616">
    <property type="component" value="Unassembled WGS sequence"/>
</dbReference>